<dbReference type="InterPro" id="IPR006145">
    <property type="entry name" value="PsdUridine_synth_RsuA/RluA"/>
</dbReference>
<evidence type="ECO:0000313" key="6">
    <source>
        <dbReference type="EMBL" id="CBK41183.1"/>
    </source>
</evidence>
<dbReference type="GO" id="GO:0140098">
    <property type="term" value="F:catalytic activity, acting on RNA"/>
    <property type="evidence" value="ECO:0007669"/>
    <property type="project" value="UniProtKB-ARBA"/>
</dbReference>
<dbReference type="InterPro" id="IPR042092">
    <property type="entry name" value="PsdUridine_s_RsuA/RluB/E/F_cat"/>
</dbReference>
<dbReference type="AlphaFoldDB" id="B3U4M3"/>
<proteinExistence type="inferred from homology"/>
<protein>
    <recommendedName>
        <fullName evidence="3">Pseudouridine synthase</fullName>
        <ecNumber evidence="3">5.4.99.-</ecNumber>
    </recommendedName>
</protein>
<dbReference type="InterPro" id="IPR050343">
    <property type="entry name" value="RsuA_PseudoU_synthase"/>
</dbReference>
<reference evidence="5" key="1">
    <citation type="journal article" date="2008" name="Environ. Microbiol.">
        <title>Environmental genomics reveals a functional chlorite dismutase in the nitrite-oxidizing bacterium 'Candidatus Nitrospira defluvii'.</title>
        <authorList>
            <person name="Maixner F."/>
            <person name="Wagner M."/>
            <person name="Lucker S."/>
            <person name="Pelletier E."/>
            <person name="Schmitz-Esser S."/>
            <person name="Hace K."/>
            <person name="Spieck E."/>
            <person name="Konrat R."/>
            <person name="Le Paslier D."/>
            <person name="Daims H."/>
        </authorList>
    </citation>
    <scope>NUCLEOTIDE SEQUENCE</scope>
</reference>
<dbReference type="Gene3D" id="3.30.70.580">
    <property type="entry name" value="Pseudouridine synthase I, catalytic domain, N-terminal subdomain"/>
    <property type="match status" value="1"/>
</dbReference>
<dbReference type="KEGG" id="nde:NIDE1434"/>
<evidence type="ECO:0000259" key="4">
    <source>
        <dbReference type="Pfam" id="PF00849"/>
    </source>
</evidence>
<reference evidence="6" key="3">
    <citation type="submission" date="2010-03" db="EMBL/GenBank/DDBJ databases">
        <authorList>
            <person name="Genoscope - CEA"/>
        </authorList>
    </citation>
    <scope>NUCLEOTIDE SEQUENCE</scope>
</reference>
<dbReference type="STRING" id="330214.NIDE1434"/>
<sequence length="195" mass="21717">MAVHRATRTLVFHKPYDVLPCFTDPDGRPTLGDYIDVPGVYAAGRLDRDSEGLLLLTSDGALAHRITDPEHHLPKIYFVQVERIPDAAAVERLQQGVVVGGRRTKPAQARLLLEAPSIPERPVPIRFRKHVPTAWLELTLREGMNRQVRRMTAAVGHPTLRLVRVAIGPITLGALLPGQWRELTKAETAEIYGYS</sequence>
<dbReference type="OrthoDB" id="9807213at2"/>
<evidence type="ECO:0000256" key="2">
    <source>
        <dbReference type="ARBA" id="ARBA00023235"/>
    </source>
</evidence>
<dbReference type="NCBIfam" id="TIGR00093">
    <property type="entry name" value="pseudouridine synthase"/>
    <property type="match status" value="1"/>
</dbReference>
<dbReference type="InterPro" id="IPR020094">
    <property type="entry name" value="TruA/RsuA/RluB/E/F_N"/>
</dbReference>
<dbReference type="PANTHER" id="PTHR47683">
    <property type="entry name" value="PSEUDOURIDINE SYNTHASE FAMILY PROTEIN-RELATED"/>
    <property type="match status" value="1"/>
</dbReference>
<evidence type="ECO:0000256" key="1">
    <source>
        <dbReference type="ARBA" id="ARBA00008348"/>
    </source>
</evidence>
<comment type="similarity">
    <text evidence="1 3">Belongs to the pseudouridine synthase RsuA family.</text>
</comment>
<keyword evidence="2 3" id="KW-0413">Isomerase</keyword>
<gene>
    <name evidence="5" type="primary">rluE</name>
    <name evidence="6" type="ORF">NIDE1434</name>
</gene>
<keyword evidence="7" id="KW-1185">Reference proteome</keyword>
<keyword evidence="5" id="KW-0456">Lyase</keyword>
<dbReference type="HOGENOM" id="CLU_024979_8_1_0"/>
<name>B3U4M3_9BACT</name>
<dbReference type="PANTHER" id="PTHR47683:SF2">
    <property type="entry name" value="RNA-BINDING S4 DOMAIN-CONTAINING PROTEIN"/>
    <property type="match status" value="1"/>
</dbReference>
<dbReference type="GO" id="GO:0016829">
    <property type="term" value="F:lyase activity"/>
    <property type="evidence" value="ECO:0007669"/>
    <property type="project" value="UniProtKB-KW"/>
</dbReference>
<dbReference type="GO" id="GO:0006364">
    <property type="term" value="P:rRNA processing"/>
    <property type="evidence" value="ECO:0007669"/>
    <property type="project" value="UniProtKB-ARBA"/>
</dbReference>
<dbReference type="InterPro" id="IPR000748">
    <property type="entry name" value="PsdUridine_synth_RsuA/RluB/E/F"/>
</dbReference>
<reference evidence="6 7" key="2">
    <citation type="journal article" date="2010" name="Proc. Natl. Acad. Sci. U.S.A.">
        <title>A Nitrospira metagenome illuminates the physiology and evolution of globally important nitrite-oxidizing bacteria.</title>
        <authorList>
            <person name="Lucker S."/>
            <person name="Wagner M."/>
            <person name="Maixner F."/>
            <person name="Pelletier E."/>
            <person name="Koch H."/>
            <person name="Vacherie B."/>
            <person name="Rattei T."/>
            <person name="Sinninghe Damste J."/>
            <person name="Spieck E."/>
            <person name="Le Paslier D."/>
            <person name="Daims H."/>
        </authorList>
    </citation>
    <scope>NUCLEOTIDE SEQUENCE [LARGE SCALE GENOMIC DNA]</scope>
</reference>
<dbReference type="PROSITE" id="PS01149">
    <property type="entry name" value="PSI_RSU"/>
    <property type="match status" value="1"/>
</dbReference>
<dbReference type="EMBL" id="EU559167">
    <property type="protein sequence ID" value="ACE75590.1"/>
    <property type="molecule type" value="Genomic_DNA"/>
</dbReference>
<evidence type="ECO:0000313" key="7">
    <source>
        <dbReference type="Proteomes" id="UP000001660"/>
    </source>
</evidence>
<dbReference type="GO" id="GO:0009982">
    <property type="term" value="F:pseudouridine synthase activity"/>
    <property type="evidence" value="ECO:0007669"/>
    <property type="project" value="InterPro"/>
</dbReference>
<evidence type="ECO:0000256" key="3">
    <source>
        <dbReference type="RuleBase" id="RU003887"/>
    </source>
</evidence>
<dbReference type="Gene3D" id="3.30.70.1560">
    <property type="entry name" value="Alpha-L RNA-binding motif"/>
    <property type="match status" value="1"/>
</dbReference>
<dbReference type="EC" id="5.4.99.-" evidence="3"/>
<dbReference type="InterPro" id="IPR018496">
    <property type="entry name" value="PsdUridine_synth_RsuA/RluB_CS"/>
</dbReference>
<dbReference type="InterPro" id="IPR020103">
    <property type="entry name" value="PsdUridine_synth_cat_dom_sf"/>
</dbReference>
<dbReference type="EMBL" id="FP929003">
    <property type="protein sequence ID" value="CBK41183.1"/>
    <property type="molecule type" value="Genomic_DNA"/>
</dbReference>
<dbReference type="Pfam" id="PF00849">
    <property type="entry name" value="PseudoU_synth_2"/>
    <property type="match status" value="1"/>
</dbReference>
<organism evidence="5">
    <name type="scientific">Nitrospira defluvii</name>
    <dbReference type="NCBI Taxonomy" id="330214"/>
    <lineage>
        <taxon>Bacteria</taxon>
        <taxon>Pseudomonadati</taxon>
        <taxon>Nitrospirota</taxon>
        <taxon>Nitrospiria</taxon>
        <taxon>Nitrospirales</taxon>
        <taxon>Nitrospiraceae</taxon>
        <taxon>Nitrospira</taxon>
    </lineage>
</organism>
<dbReference type="GO" id="GO:0001522">
    <property type="term" value="P:pseudouridine synthesis"/>
    <property type="evidence" value="ECO:0007669"/>
    <property type="project" value="InterPro"/>
</dbReference>
<accession>B3U4M3</accession>
<dbReference type="GO" id="GO:0003723">
    <property type="term" value="F:RNA binding"/>
    <property type="evidence" value="ECO:0007669"/>
    <property type="project" value="InterPro"/>
</dbReference>
<dbReference type="SUPFAM" id="SSF55120">
    <property type="entry name" value="Pseudouridine synthase"/>
    <property type="match status" value="1"/>
</dbReference>
<dbReference type="Proteomes" id="UP000001660">
    <property type="component" value="Chromosome"/>
</dbReference>
<dbReference type="eggNOG" id="COG1187">
    <property type="taxonomic scope" value="Bacteria"/>
</dbReference>
<evidence type="ECO:0000313" key="5">
    <source>
        <dbReference type="EMBL" id="ACE75590.1"/>
    </source>
</evidence>
<feature type="domain" description="Pseudouridine synthase RsuA/RluA-like" evidence="4">
    <location>
        <begin position="10"/>
        <end position="154"/>
    </location>
</feature>